<dbReference type="InterPro" id="IPR004358">
    <property type="entry name" value="Sig_transdc_His_kin-like_C"/>
</dbReference>
<dbReference type="PRINTS" id="PR00344">
    <property type="entry name" value="BCTRLSENSOR"/>
</dbReference>
<sequence>MTFQERPMRLLLVEDNPGDARLIQEELKEVSSARFEVLHVARMAEAERAVREAPPDAVLLDLSLPDGHGLSNISRLLQAVPVVPLVVLTGTDDERLAVQAVHQGAQDYLVKGQVTGPLLVRALRYAIERKRVEEGLKREESQRQTAVFREQFVGILGHDLRNPLQAIAGNAGLLLRYGGLTEPQRKAVNRISISADRMARMINDLLDFTRARLGGGYPVSRARMNVHDVLRQVVEELEVAHPQRSFELSLSGNGWGDWDADRIAQAASNLVGNAVQYSPENSPVQVVARDEGEGISVQVHNLGSPIPVERLPHIFDPFVRGREGVRGQERAGLGLGLYITHEIVRAHSGTLRVTSTDSDGTRFWMNLPRYASMPASTREGGGRTSAAQDG</sequence>
<dbReference type="InterPro" id="IPR011006">
    <property type="entry name" value="CheY-like_superfamily"/>
</dbReference>
<reference evidence="7 8" key="1">
    <citation type="submission" date="2023-12" db="EMBL/GenBank/DDBJ databases">
        <title>the genome sequence of Hyalangium sp. s54d21.</title>
        <authorList>
            <person name="Zhang X."/>
        </authorList>
    </citation>
    <scope>NUCLEOTIDE SEQUENCE [LARGE SCALE GENOMIC DNA]</scope>
    <source>
        <strain evidence="8">s54d21</strain>
    </source>
</reference>
<dbReference type="InterPro" id="IPR003661">
    <property type="entry name" value="HisK_dim/P_dom"/>
</dbReference>
<protein>
    <recommendedName>
        <fullName evidence="2">histidine kinase</fullName>
        <ecNumber evidence="2">2.7.13.3</ecNumber>
    </recommendedName>
</protein>
<dbReference type="PROSITE" id="PS50110">
    <property type="entry name" value="RESPONSE_REGULATORY"/>
    <property type="match status" value="1"/>
</dbReference>
<dbReference type="InterPro" id="IPR003594">
    <property type="entry name" value="HATPase_dom"/>
</dbReference>
<dbReference type="Gene3D" id="3.40.50.2300">
    <property type="match status" value="1"/>
</dbReference>
<dbReference type="SMART" id="SM00388">
    <property type="entry name" value="HisKA"/>
    <property type="match status" value="1"/>
</dbReference>
<dbReference type="SUPFAM" id="SSF47384">
    <property type="entry name" value="Homodimeric domain of signal transducing histidine kinase"/>
    <property type="match status" value="1"/>
</dbReference>
<dbReference type="InterPro" id="IPR036890">
    <property type="entry name" value="HATPase_C_sf"/>
</dbReference>
<gene>
    <name evidence="7" type="ORF">SYV04_05185</name>
</gene>
<dbReference type="PROSITE" id="PS50109">
    <property type="entry name" value="HIS_KIN"/>
    <property type="match status" value="1"/>
</dbReference>
<dbReference type="PANTHER" id="PTHR43547:SF2">
    <property type="entry name" value="HYBRID SIGNAL TRANSDUCTION HISTIDINE KINASE C"/>
    <property type="match status" value="1"/>
</dbReference>
<dbReference type="EC" id="2.7.13.3" evidence="2"/>
<dbReference type="PANTHER" id="PTHR43547">
    <property type="entry name" value="TWO-COMPONENT HISTIDINE KINASE"/>
    <property type="match status" value="1"/>
</dbReference>
<dbReference type="CDD" id="cd00082">
    <property type="entry name" value="HisKA"/>
    <property type="match status" value="1"/>
</dbReference>
<evidence type="ECO:0000256" key="4">
    <source>
        <dbReference type="PROSITE-ProRule" id="PRU00169"/>
    </source>
</evidence>
<dbReference type="InterPro" id="IPR036097">
    <property type="entry name" value="HisK_dim/P_sf"/>
</dbReference>
<dbReference type="InterPro" id="IPR005467">
    <property type="entry name" value="His_kinase_dom"/>
</dbReference>
<dbReference type="Proteomes" id="UP001291309">
    <property type="component" value="Unassembled WGS sequence"/>
</dbReference>
<evidence type="ECO:0000256" key="3">
    <source>
        <dbReference type="ARBA" id="ARBA00022553"/>
    </source>
</evidence>
<comment type="caution">
    <text evidence="7">The sequence shown here is derived from an EMBL/GenBank/DDBJ whole genome shotgun (WGS) entry which is preliminary data.</text>
</comment>
<evidence type="ECO:0000313" key="8">
    <source>
        <dbReference type="Proteomes" id="UP001291309"/>
    </source>
</evidence>
<accession>A0ABU5GYZ2</accession>
<keyword evidence="7" id="KW-0547">Nucleotide-binding</keyword>
<evidence type="ECO:0000256" key="1">
    <source>
        <dbReference type="ARBA" id="ARBA00000085"/>
    </source>
</evidence>
<dbReference type="RefSeq" id="WP_321544492.1">
    <property type="nucleotide sequence ID" value="NZ_JAXIVS010000002.1"/>
</dbReference>
<dbReference type="GO" id="GO:0005524">
    <property type="term" value="F:ATP binding"/>
    <property type="evidence" value="ECO:0007669"/>
    <property type="project" value="UniProtKB-KW"/>
</dbReference>
<evidence type="ECO:0000259" key="5">
    <source>
        <dbReference type="PROSITE" id="PS50109"/>
    </source>
</evidence>
<keyword evidence="3 4" id="KW-0597">Phosphoprotein</keyword>
<keyword evidence="8" id="KW-1185">Reference proteome</keyword>
<feature type="domain" description="Response regulatory" evidence="6">
    <location>
        <begin position="9"/>
        <end position="126"/>
    </location>
</feature>
<evidence type="ECO:0000313" key="7">
    <source>
        <dbReference type="EMBL" id="MDY7225762.1"/>
    </source>
</evidence>
<evidence type="ECO:0000256" key="2">
    <source>
        <dbReference type="ARBA" id="ARBA00012438"/>
    </source>
</evidence>
<dbReference type="Pfam" id="PF00512">
    <property type="entry name" value="HisKA"/>
    <property type="match status" value="1"/>
</dbReference>
<keyword evidence="7" id="KW-0067">ATP-binding</keyword>
<comment type="catalytic activity">
    <reaction evidence="1">
        <text>ATP + protein L-histidine = ADP + protein N-phospho-L-histidine.</text>
        <dbReference type="EC" id="2.7.13.3"/>
    </reaction>
</comment>
<dbReference type="Pfam" id="PF00072">
    <property type="entry name" value="Response_reg"/>
    <property type="match status" value="1"/>
</dbReference>
<dbReference type="SMART" id="SM00448">
    <property type="entry name" value="REC"/>
    <property type="match status" value="1"/>
</dbReference>
<dbReference type="EMBL" id="JAXIVS010000002">
    <property type="protein sequence ID" value="MDY7225762.1"/>
    <property type="molecule type" value="Genomic_DNA"/>
</dbReference>
<feature type="domain" description="Histidine kinase" evidence="5">
    <location>
        <begin position="155"/>
        <end position="371"/>
    </location>
</feature>
<dbReference type="Pfam" id="PF02518">
    <property type="entry name" value="HATPase_c"/>
    <property type="match status" value="1"/>
</dbReference>
<dbReference type="SUPFAM" id="SSF52172">
    <property type="entry name" value="CheY-like"/>
    <property type="match status" value="1"/>
</dbReference>
<name>A0ABU5GYZ2_9BACT</name>
<proteinExistence type="predicted"/>
<dbReference type="SUPFAM" id="SSF55874">
    <property type="entry name" value="ATPase domain of HSP90 chaperone/DNA topoisomerase II/histidine kinase"/>
    <property type="match status" value="1"/>
</dbReference>
<feature type="modified residue" description="4-aspartylphosphate" evidence="4">
    <location>
        <position position="61"/>
    </location>
</feature>
<dbReference type="SMART" id="SM00387">
    <property type="entry name" value="HATPase_c"/>
    <property type="match status" value="1"/>
</dbReference>
<dbReference type="Gene3D" id="1.10.287.130">
    <property type="match status" value="1"/>
</dbReference>
<organism evidence="7 8">
    <name type="scientific">Hyalangium rubrum</name>
    <dbReference type="NCBI Taxonomy" id="3103134"/>
    <lineage>
        <taxon>Bacteria</taxon>
        <taxon>Pseudomonadati</taxon>
        <taxon>Myxococcota</taxon>
        <taxon>Myxococcia</taxon>
        <taxon>Myxococcales</taxon>
        <taxon>Cystobacterineae</taxon>
        <taxon>Archangiaceae</taxon>
        <taxon>Hyalangium</taxon>
    </lineage>
</organism>
<dbReference type="Gene3D" id="3.30.565.10">
    <property type="entry name" value="Histidine kinase-like ATPase, C-terminal domain"/>
    <property type="match status" value="1"/>
</dbReference>
<dbReference type="InterPro" id="IPR001789">
    <property type="entry name" value="Sig_transdc_resp-reg_receiver"/>
</dbReference>
<evidence type="ECO:0000259" key="6">
    <source>
        <dbReference type="PROSITE" id="PS50110"/>
    </source>
</evidence>